<dbReference type="Proteomes" id="UP001203607">
    <property type="component" value="Unassembled WGS sequence"/>
</dbReference>
<name>A0ABT0PQA2_9FLAO</name>
<evidence type="ECO:0000313" key="3">
    <source>
        <dbReference type="EMBL" id="MCL6273573.1"/>
    </source>
</evidence>
<sequence>MASNKSVLIVGGGIVGLSTAYFLQKKGHDVTVLDMSNMDSGASYVNAGYITPSHIVPLASPGMISKGIKYMFNSSSPFYMKPRLDLDFMKWAWYFKKSSTKEKVQQAMPVIMDINLLSRELYKAIWDSGDLGEFHMERKGLLMMYQTKKERDHEKEVADRARDMGLVVNHLDLDGLSVLEPNVELNVKGAFHYESDWHTTPHQIMERMIKHLQKSGVKIHKNETVEDVIQTDGKLTGVQTNKSEYAADDVVFAAGSWTSNLSKKLGVRLPLQAGKGYRINVETPTNISMPAILMEAKMAVTPMDGFTRFAGTMEFSGINSKIRKERVEAIAQGAARYYKGVKIPDSDKQNAQCGLRPVSPDGLPYIGTSKKHKNLHIATGHAMMGWSLGPATGKLITELISEEKLSMNIDPFNPHRKF</sequence>
<dbReference type="InterPro" id="IPR036188">
    <property type="entry name" value="FAD/NAD-bd_sf"/>
</dbReference>
<keyword evidence="1" id="KW-0560">Oxidoreductase</keyword>
<dbReference type="Pfam" id="PF01266">
    <property type="entry name" value="DAO"/>
    <property type="match status" value="1"/>
</dbReference>
<dbReference type="PANTHER" id="PTHR13847:SF289">
    <property type="entry name" value="GLYCINE OXIDASE"/>
    <property type="match status" value="1"/>
</dbReference>
<accession>A0ABT0PQA2</accession>
<dbReference type="InterPro" id="IPR006076">
    <property type="entry name" value="FAD-dep_OxRdtase"/>
</dbReference>
<protein>
    <submittedName>
        <fullName evidence="3">FAD-dependent oxidoreductase</fullName>
    </submittedName>
</protein>
<evidence type="ECO:0000259" key="2">
    <source>
        <dbReference type="Pfam" id="PF01266"/>
    </source>
</evidence>
<proteinExistence type="predicted"/>
<keyword evidence="4" id="KW-1185">Reference proteome</keyword>
<dbReference type="Gene3D" id="3.50.50.60">
    <property type="entry name" value="FAD/NAD(P)-binding domain"/>
    <property type="match status" value="2"/>
</dbReference>
<dbReference type="PANTHER" id="PTHR13847">
    <property type="entry name" value="SARCOSINE DEHYDROGENASE-RELATED"/>
    <property type="match status" value="1"/>
</dbReference>
<reference evidence="3 4" key="1">
    <citation type="submission" date="2022-05" db="EMBL/GenBank/DDBJ databases">
        <authorList>
            <person name="Park J.-S."/>
        </authorList>
    </citation>
    <scope>NUCLEOTIDE SEQUENCE [LARGE SCALE GENOMIC DNA]</scope>
    <source>
        <strain evidence="3 4">2012CJ35-5</strain>
    </source>
</reference>
<evidence type="ECO:0000313" key="4">
    <source>
        <dbReference type="Proteomes" id="UP001203607"/>
    </source>
</evidence>
<organism evidence="3 4">
    <name type="scientific">Flagellimonas spongiicola</name>
    <dbReference type="NCBI Taxonomy" id="2942208"/>
    <lineage>
        <taxon>Bacteria</taxon>
        <taxon>Pseudomonadati</taxon>
        <taxon>Bacteroidota</taxon>
        <taxon>Flavobacteriia</taxon>
        <taxon>Flavobacteriales</taxon>
        <taxon>Flavobacteriaceae</taxon>
        <taxon>Flagellimonas</taxon>
    </lineage>
</organism>
<dbReference type="SUPFAM" id="SSF54373">
    <property type="entry name" value="FAD-linked reductases, C-terminal domain"/>
    <property type="match status" value="1"/>
</dbReference>
<dbReference type="RefSeq" id="WP_249656745.1">
    <property type="nucleotide sequence ID" value="NZ_JAMFMA010000001.1"/>
</dbReference>
<feature type="domain" description="FAD dependent oxidoreductase" evidence="2">
    <location>
        <begin position="7"/>
        <end position="399"/>
    </location>
</feature>
<dbReference type="Gene3D" id="3.30.9.10">
    <property type="entry name" value="D-Amino Acid Oxidase, subunit A, domain 2"/>
    <property type="match status" value="1"/>
</dbReference>
<evidence type="ECO:0000256" key="1">
    <source>
        <dbReference type="ARBA" id="ARBA00023002"/>
    </source>
</evidence>
<gene>
    <name evidence="3" type="ORF">M3P19_06095</name>
</gene>
<comment type="caution">
    <text evidence="3">The sequence shown here is derived from an EMBL/GenBank/DDBJ whole genome shotgun (WGS) entry which is preliminary data.</text>
</comment>
<dbReference type="EMBL" id="JAMFMA010000001">
    <property type="protein sequence ID" value="MCL6273573.1"/>
    <property type="molecule type" value="Genomic_DNA"/>
</dbReference>
<dbReference type="SUPFAM" id="SSF51905">
    <property type="entry name" value="FAD/NAD(P)-binding domain"/>
    <property type="match status" value="1"/>
</dbReference>